<evidence type="ECO:0000256" key="4">
    <source>
        <dbReference type="ARBA" id="ARBA00023242"/>
    </source>
</evidence>
<dbReference type="GO" id="GO:0006364">
    <property type="term" value="P:rRNA processing"/>
    <property type="evidence" value="ECO:0007669"/>
    <property type="project" value="TreeGrafter"/>
</dbReference>
<protein>
    <recommendedName>
        <fullName evidence="2 5">Ribosome biogenesis protein NOP53</fullName>
    </recommendedName>
</protein>
<gene>
    <name evidence="7" type="ORF">MPSI1_002790</name>
</gene>
<dbReference type="Pfam" id="PF07767">
    <property type="entry name" value="Nop53"/>
    <property type="match status" value="1"/>
</dbReference>
<evidence type="ECO:0000256" key="1">
    <source>
        <dbReference type="ARBA" id="ARBA00008838"/>
    </source>
</evidence>
<evidence type="ECO:0000313" key="7">
    <source>
        <dbReference type="EMBL" id="WFD44124.1"/>
    </source>
</evidence>
<comment type="function">
    <text evidence="5">May play a role in ribosome biogenesis.</text>
</comment>
<reference evidence="7" key="1">
    <citation type="submission" date="2023-02" db="EMBL/GenBank/DDBJ databases">
        <title>Mating type loci evolution in Malassezia.</title>
        <authorList>
            <person name="Coelho M.A."/>
        </authorList>
    </citation>
    <scope>NUCLEOTIDE SEQUENCE</scope>
    <source>
        <strain evidence="7">CBS 14136</strain>
    </source>
</reference>
<feature type="compositionally biased region" description="Basic residues" evidence="6">
    <location>
        <begin position="304"/>
        <end position="318"/>
    </location>
</feature>
<name>A0AAF0FBY7_9BASI</name>
<dbReference type="Proteomes" id="UP001214628">
    <property type="component" value="Chromosome 4"/>
</dbReference>
<comment type="subcellular location">
    <subcellularLocation>
        <location evidence="5">Nucleus</location>
        <location evidence="5">Nucleolus</location>
    </subcellularLocation>
    <subcellularLocation>
        <location evidence="5">Nucleus</location>
        <location evidence="5">Nucleoplasm</location>
    </subcellularLocation>
</comment>
<sequence length="453" mass="51283">MAKTATLQNTDRGRPAQYSRPSRKGKKSWRKNIDLTTTEASLEDAREQERIVGTPAHTQSNAQLFQEDRTGQETQLARQAREKRKLKSQEILQARSAVPAIHQRARSAFQLDTQTPAGKANAAGLPAKIKRRLRILASRPHEGEQGRTEMGSAGKLQSDAVLADKHDLWGADSKPSVRADEEWITTTKPHDVHVSAKLTQTPRSLHHEPIAAAKSVRIIQQPHAGTSYNPDYDQHEALLQKAIQNAIAEEATEQETKRLREQWHSIVDAPPGKVAPDLPVDDAASQASDLSVLSDDEQTGSRTKMPKRKSSAQRRREAKAKEQQIQAEHRRLERQQRAVASQLPAHLKSMRKHAQARELMNEERKARKLERIQKEGIAGFRVGKHTVPKQRIDVQTGDELSESLRRLKPEGNLFWDQFQNLQARGLAEARRPVAPSRKYKKRVYDRHSFKRDD</sequence>
<feature type="region of interest" description="Disordered" evidence="6">
    <location>
        <begin position="427"/>
        <end position="453"/>
    </location>
</feature>
<evidence type="ECO:0000313" key="8">
    <source>
        <dbReference type="Proteomes" id="UP001214628"/>
    </source>
</evidence>
<keyword evidence="3 5" id="KW-0690">Ribosome biogenesis</keyword>
<dbReference type="GO" id="GO:0005654">
    <property type="term" value="C:nucleoplasm"/>
    <property type="evidence" value="ECO:0007669"/>
    <property type="project" value="UniProtKB-SubCell"/>
</dbReference>
<feature type="region of interest" description="Disordered" evidence="6">
    <location>
        <begin position="268"/>
        <end position="348"/>
    </location>
</feature>
<dbReference type="EMBL" id="CP118378">
    <property type="protein sequence ID" value="WFD44124.1"/>
    <property type="molecule type" value="Genomic_DNA"/>
</dbReference>
<evidence type="ECO:0000256" key="5">
    <source>
        <dbReference type="PIRNR" id="PIRNR017302"/>
    </source>
</evidence>
<feature type="compositionally biased region" description="Polar residues" evidence="6">
    <location>
        <begin position="1"/>
        <end position="10"/>
    </location>
</feature>
<keyword evidence="4 5" id="KW-0539">Nucleus</keyword>
<dbReference type="GO" id="GO:0005730">
    <property type="term" value="C:nucleolus"/>
    <property type="evidence" value="ECO:0007669"/>
    <property type="project" value="UniProtKB-SubCell"/>
</dbReference>
<accession>A0AAF0FBY7</accession>
<comment type="similarity">
    <text evidence="1 5">Belongs to the NOP53 family.</text>
</comment>
<feature type="compositionally biased region" description="Basic residues" evidence="6">
    <location>
        <begin position="21"/>
        <end position="30"/>
    </location>
</feature>
<keyword evidence="8" id="KW-1185">Reference proteome</keyword>
<feature type="region of interest" description="Disordered" evidence="6">
    <location>
        <begin position="1"/>
        <end position="84"/>
    </location>
</feature>
<evidence type="ECO:0000256" key="3">
    <source>
        <dbReference type="ARBA" id="ARBA00022517"/>
    </source>
</evidence>
<dbReference type="PIRSF" id="PIRSF017302">
    <property type="entry name" value="Gltscr2"/>
    <property type="match status" value="1"/>
</dbReference>
<dbReference type="PANTHER" id="PTHR14211:SF7">
    <property type="entry name" value="RIBOSOME BIOGENESIS PROTEIN NOP53"/>
    <property type="match status" value="1"/>
</dbReference>
<evidence type="ECO:0000256" key="6">
    <source>
        <dbReference type="SAM" id="MobiDB-lite"/>
    </source>
</evidence>
<dbReference type="PANTHER" id="PTHR14211">
    <property type="entry name" value="GLIOMA SUPPRESSOR CANDIDATE REGION GENE 2"/>
    <property type="match status" value="1"/>
</dbReference>
<dbReference type="GO" id="GO:0000027">
    <property type="term" value="P:ribosomal large subunit assembly"/>
    <property type="evidence" value="ECO:0007669"/>
    <property type="project" value="UniProtKB-UniRule"/>
</dbReference>
<proteinExistence type="inferred from homology"/>
<dbReference type="AlphaFoldDB" id="A0AAF0FBY7"/>
<dbReference type="GO" id="GO:0008097">
    <property type="term" value="F:5S rRNA binding"/>
    <property type="evidence" value="ECO:0007669"/>
    <property type="project" value="TreeGrafter"/>
</dbReference>
<organism evidence="7 8">
    <name type="scientific">Malassezia psittaci</name>
    <dbReference type="NCBI Taxonomy" id="1821823"/>
    <lineage>
        <taxon>Eukaryota</taxon>
        <taxon>Fungi</taxon>
        <taxon>Dikarya</taxon>
        <taxon>Basidiomycota</taxon>
        <taxon>Ustilaginomycotina</taxon>
        <taxon>Malasseziomycetes</taxon>
        <taxon>Malasseziales</taxon>
        <taxon>Malasseziaceae</taxon>
        <taxon>Malassezia</taxon>
    </lineage>
</organism>
<dbReference type="InterPro" id="IPR011687">
    <property type="entry name" value="Nop53/GLTSCR2"/>
</dbReference>
<feature type="compositionally biased region" description="Basic and acidic residues" evidence="6">
    <location>
        <begin position="319"/>
        <end position="336"/>
    </location>
</feature>
<evidence type="ECO:0000256" key="2">
    <source>
        <dbReference type="ARBA" id="ARBA00018339"/>
    </source>
</evidence>